<protein>
    <recommendedName>
        <fullName evidence="3">DUF2229 domain-containing protein</fullName>
    </recommendedName>
</protein>
<organism evidence="1 2">
    <name type="scientific">Dethiobacter alkaliphilus AHT 1</name>
    <dbReference type="NCBI Taxonomy" id="555088"/>
    <lineage>
        <taxon>Bacteria</taxon>
        <taxon>Bacillati</taxon>
        <taxon>Bacillota</taxon>
        <taxon>Dethiobacteria</taxon>
        <taxon>Dethiobacterales</taxon>
        <taxon>Dethiobacteraceae</taxon>
        <taxon>Dethiobacter</taxon>
    </lineage>
</organism>
<dbReference type="STRING" id="555088.DealDRAFT_0703"/>
<evidence type="ECO:0008006" key="3">
    <source>
        <dbReference type="Google" id="ProtNLM"/>
    </source>
</evidence>
<dbReference type="Gene3D" id="3.40.50.11900">
    <property type="match status" value="1"/>
</dbReference>
<name>C0GDZ4_DETAL</name>
<dbReference type="PANTHER" id="PTHR32329:SF2">
    <property type="entry name" value="BIFUNCTIONAL PROTEIN [INCLUDES 2-HYDROXYACYL-COA DEHYDRATASE (N-TER) AND ITS ACTIVATOR DOMAIN (C_TERM)"/>
    <property type="match status" value="1"/>
</dbReference>
<dbReference type="AlphaFoldDB" id="C0GDZ4"/>
<evidence type="ECO:0000313" key="1">
    <source>
        <dbReference type="EMBL" id="EEG78288.1"/>
    </source>
</evidence>
<reference evidence="1 2" key="1">
    <citation type="submission" date="2009-02" db="EMBL/GenBank/DDBJ databases">
        <title>Sequencing of the draft genome and assembly of Dethiobacter alkaliphilus AHT 1.</title>
        <authorList>
            <consortium name="US DOE Joint Genome Institute (JGI-PGF)"/>
            <person name="Lucas S."/>
            <person name="Copeland A."/>
            <person name="Lapidus A."/>
            <person name="Glavina del Rio T."/>
            <person name="Dalin E."/>
            <person name="Tice H."/>
            <person name="Bruce D."/>
            <person name="Goodwin L."/>
            <person name="Pitluck S."/>
            <person name="Larimer F."/>
            <person name="Land M.L."/>
            <person name="Hauser L."/>
            <person name="Muyzer G."/>
        </authorList>
    </citation>
    <scope>NUCLEOTIDE SEQUENCE [LARGE SCALE GENOMIC DNA]</scope>
    <source>
        <strain evidence="1 2">AHT 1</strain>
    </source>
</reference>
<evidence type="ECO:0000313" key="2">
    <source>
        <dbReference type="Proteomes" id="UP000006443"/>
    </source>
</evidence>
<comment type="caution">
    <text evidence="1">The sequence shown here is derived from an EMBL/GenBank/DDBJ whole genome shotgun (WGS) entry which is preliminary data.</text>
</comment>
<gene>
    <name evidence="1" type="ORF">DealDRAFT_0703</name>
</gene>
<keyword evidence="2" id="KW-1185">Reference proteome</keyword>
<dbReference type="PANTHER" id="PTHR32329">
    <property type="entry name" value="BIFUNCTIONAL PROTEIN [INCLUDES 2-HYDROXYACYL-COA DEHYDRATASE (N-TER) AND ITS ACTIVATOR DOMAIN (C_TERM)-RELATED"/>
    <property type="match status" value="1"/>
</dbReference>
<sequence>MSKMKVTFPHMGNMSIAIKGLLTDLGLEVVPPPPITKKTITLGVRHSPEFACFPLKINMGNFIEALDEGANTIVMAGGTGPCRFGYYAQVQREILLDLGYDFEMIVLEPPQGQLSELTDKLKELCGERSWPHIMRALHNAWRKVKAMDAIHARSLQVRPRELQKGDTTRAYEQALQLLDEARTPAATSACLRQGLELLNKVPVQHDKEVLRIGIIGEIYMVLEPFANLQMEKVLGEMGVEVDRSIYLSHWIKEHLVLSSIGLKGSKDTKKAAAPYLQHFVGGHGWESVGDTVRYARRGFDGVVHILPFTCTPEIVAQSILPTVSREQGIPLISFSLDEQSGEAGFRTRLEAFLDLLKQRKTQEKLG</sequence>
<dbReference type="eggNOG" id="COG3581">
    <property type="taxonomic scope" value="Bacteria"/>
</dbReference>
<dbReference type="Proteomes" id="UP000006443">
    <property type="component" value="Unassembled WGS sequence"/>
</dbReference>
<proteinExistence type="predicted"/>
<dbReference type="EMBL" id="ACJM01000003">
    <property type="protein sequence ID" value="EEG78288.1"/>
    <property type="molecule type" value="Genomic_DNA"/>
</dbReference>
<dbReference type="InterPro" id="IPR051805">
    <property type="entry name" value="Dehydratase_Activator_Redct"/>
</dbReference>
<accession>C0GDZ4</accession>